<comment type="function">
    <text evidence="9">Acts as a component of the essential kinetochore-associated NDC80 complex, which is required for chromosome segregation and spindle checkpoint activity.</text>
</comment>
<keyword evidence="9" id="KW-0995">Kinetochore</keyword>
<comment type="caution">
    <text evidence="12">The sequence shown here is derived from an EMBL/GenBank/DDBJ whole genome shotgun (WGS) entry which is preliminary data.</text>
</comment>
<sequence>MEKKCKRHFHGTTGYLVSKLTESMLHLLLLQIGNEFYFYLSIFILAIYKLQSLFCVFNLFTEPIVSVPDHNPDLNGTEEMVNELNKSNGLFIFVRVVREKFQAAASPISLSRFLVALSAIHDSKDPYLTISVRITTSICLSAPLPSVSVASVDESPLPLR</sequence>
<evidence type="ECO:0000256" key="2">
    <source>
        <dbReference type="ARBA" id="ARBA00006379"/>
    </source>
</evidence>
<dbReference type="GO" id="GO:0005634">
    <property type="term" value="C:nucleus"/>
    <property type="evidence" value="ECO:0007669"/>
    <property type="project" value="UniProtKB-SubCell"/>
</dbReference>
<dbReference type="Pfam" id="PF08234">
    <property type="entry name" value="Spindle_Spc25"/>
    <property type="match status" value="1"/>
</dbReference>
<evidence type="ECO:0000256" key="6">
    <source>
        <dbReference type="ARBA" id="ARBA00023054"/>
    </source>
</evidence>
<keyword evidence="4 9" id="KW-0132">Cell division</keyword>
<organism evidence="12 13">
    <name type="scientific">Carnegiea gigantea</name>
    <dbReference type="NCBI Taxonomy" id="171969"/>
    <lineage>
        <taxon>Eukaryota</taxon>
        <taxon>Viridiplantae</taxon>
        <taxon>Streptophyta</taxon>
        <taxon>Embryophyta</taxon>
        <taxon>Tracheophyta</taxon>
        <taxon>Spermatophyta</taxon>
        <taxon>Magnoliopsida</taxon>
        <taxon>eudicotyledons</taxon>
        <taxon>Gunneridae</taxon>
        <taxon>Pentapetalae</taxon>
        <taxon>Caryophyllales</taxon>
        <taxon>Cactineae</taxon>
        <taxon>Cactaceae</taxon>
        <taxon>Cactoideae</taxon>
        <taxon>Echinocereeae</taxon>
        <taxon>Carnegiea</taxon>
    </lineage>
</organism>
<evidence type="ECO:0000256" key="8">
    <source>
        <dbReference type="ARBA" id="ARBA00023328"/>
    </source>
</evidence>
<dbReference type="InterPro" id="IPR013255">
    <property type="entry name" value="Spc25_C"/>
</dbReference>
<comment type="subcellular location">
    <subcellularLocation>
        <location evidence="1">Chromosome</location>
        <location evidence="1">Centromere</location>
    </subcellularLocation>
    <subcellularLocation>
        <location evidence="9">Nucleus</location>
    </subcellularLocation>
    <subcellularLocation>
        <location evidence="9">Chromosome</location>
        <location evidence="9">Centromere</location>
        <location evidence="9">Kinetochore</location>
    </subcellularLocation>
</comment>
<proteinExistence type="inferred from homology"/>
<evidence type="ECO:0000256" key="9">
    <source>
        <dbReference type="RuleBase" id="RU367150"/>
    </source>
</evidence>
<dbReference type="Proteomes" id="UP001153076">
    <property type="component" value="Unassembled WGS sequence"/>
</dbReference>
<dbReference type="GO" id="GO:0031262">
    <property type="term" value="C:Ndc80 complex"/>
    <property type="evidence" value="ECO:0007669"/>
    <property type="project" value="InterPro"/>
</dbReference>
<dbReference type="GO" id="GO:0007059">
    <property type="term" value="P:chromosome segregation"/>
    <property type="evidence" value="ECO:0007669"/>
    <property type="project" value="InterPro"/>
</dbReference>
<keyword evidence="3 9" id="KW-0158">Chromosome</keyword>
<dbReference type="OrthoDB" id="6353017at2759"/>
<evidence type="ECO:0000256" key="10">
    <source>
        <dbReference type="SAM" id="Phobius"/>
    </source>
</evidence>
<accession>A0A9Q1GNW9</accession>
<evidence type="ECO:0000313" key="13">
    <source>
        <dbReference type="Proteomes" id="UP001153076"/>
    </source>
</evidence>
<evidence type="ECO:0000259" key="11">
    <source>
        <dbReference type="Pfam" id="PF08234"/>
    </source>
</evidence>
<evidence type="ECO:0000256" key="3">
    <source>
        <dbReference type="ARBA" id="ARBA00022454"/>
    </source>
</evidence>
<dbReference type="GO" id="GO:0051301">
    <property type="term" value="P:cell division"/>
    <property type="evidence" value="ECO:0007669"/>
    <property type="project" value="UniProtKB-UniRule"/>
</dbReference>
<comment type="similarity">
    <text evidence="2 9">Belongs to the SPC25 family.</text>
</comment>
<gene>
    <name evidence="12" type="ORF">Cgig2_000793</name>
</gene>
<comment type="subunit">
    <text evidence="9">Component of the NDC80 complex.</text>
</comment>
<dbReference type="Gene3D" id="3.30.457.50">
    <property type="entry name" value="Chromosome segregation protein Spc25"/>
    <property type="match status" value="1"/>
</dbReference>
<evidence type="ECO:0000256" key="5">
    <source>
        <dbReference type="ARBA" id="ARBA00022776"/>
    </source>
</evidence>
<protein>
    <recommendedName>
        <fullName evidence="9">Kinetochore protein SPC25</fullName>
    </recommendedName>
</protein>
<reference evidence="12" key="1">
    <citation type="submission" date="2022-04" db="EMBL/GenBank/DDBJ databases">
        <title>Carnegiea gigantea Genome sequencing and assembly v2.</title>
        <authorList>
            <person name="Copetti D."/>
            <person name="Sanderson M.J."/>
            <person name="Burquez A."/>
            <person name="Wojciechowski M.F."/>
        </authorList>
    </citation>
    <scope>NUCLEOTIDE SEQUENCE</scope>
    <source>
        <strain evidence="12">SGP5-SGP5p</strain>
        <tissue evidence="12">Aerial part</tissue>
    </source>
</reference>
<name>A0A9Q1GNW9_9CARY</name>
<dbReference type="EMBL" id="JAKOGI010001802">
    <property type="protein sequence ID" value="KAJ8424015.1"/>
    <property type="molecule type" value="Genomic_DNA"/>
</dbReference>
<keyword evidence="8 9" id="KW-0137">Centromere</keyword>
<evidence type="ECO:0000256" key="4">
    <source>
        <dbReference type="ARBA" id="ARBA00022618"/>
    </source>
</evidence>
<keyword evidence="13" id="KW-1185">Reference proteome</keyword>
<keyword evidence="7 9" id="KW-0131">Cell cycle</keyword>
<keyword evidence="6" id="KW-0175">Coiled coil</keyword>
<keyword evidence="10" id="KW-1133">Transmembrane helix</keyword>
<keyword evidence="9" id="KW-0539">Nucleus</keyword>
<evidence type="ECO:0000256" key="1">
    <source>
        <dbReference type="ARBA" id="ARBA00004584"/>
    </source>
</evidence>
<keyword evidence="10" id="KW-0472">Membrane</keyword>
<evidence type="ECO:0000256" key="7">
    <source>
        <dbReference type="ARBA" id="ARBA00023306"/>
    </source>
</evidence>
<dbReference type="AlphaFoldDB" id="A0A9Q1GNW9"/>
<keyword evidence="5 9" id="KW-0498">Mitosis</keyword>
<evidence type="ECO:0000313" key="12">
    <source>
        <dbReference type="EMBL" id="KAJ8424015.1"/>
    </source>
</evidence>
<feature type="transmembrane region" description="Helical" evidence="10">
    <location>
        <begin position="36"/>
        <end position="60"/>
    </location>
</feature>
<feature type="domain" description="Chromosome segregation protein Spc25 C-terminal" evidence="11">
    <location>
        <begin position="65"/>
        <end position="102"/>
    </location>
</feature>
<keyword evidence="10" id="KW-0812">Transmembrane</keyword>